<reference evidence="2 3" key="1">
    <citation type="submission" date="2020-04" db="EMBL/GenBank/DDBJ databases">
        <title>Perkinsus olseni comparative genomics.</title>
        <authorList>
            <person name="Bogema D.R."/>
        </authorList>
    </citation>
    <scope>NUCLEOTIDE SEQUENCE [LARGE SCALE GENOMIC DNA]</scope>
    <source>
        <strain evidence="2 3">ATCC PRA-207</strain>
    </source>
</reference>
<feature type="region of interest" description="Disordered" evidence="1">
    <location>
        <begin position="55"/>
        <end position="312"/>
    </location>
</feature>
<feature type="compositionally biased region" description="Polar residues" evidence="1">
    <location>
        <begin position="113"/>
        <end position="135"/>
    </location>
</feature>
<organism evidence="2 3">
    <name type="scientific">Perkinsus olseni</name>
    <name type="common">Perkinsus atlanticus</name>
    <dbReference type="NCBI Taxonomy" id="32597"/>
    <lineage>
        <taxon>Eukaryota</taxon>
        <taxon>Sar</taxon>
        <taxon>Alveolata</taxon>
        <taxon>Perkinsozoa</taxon>
        <taxon>Perkinsea</taxon>
        <taxon>Perkinsida</taxon>
        <taxon>Perkinsidae</taxon>
        <taxon>Perkinsus</taxon>
    </lineage>
</organism>
<evidence type="ECO:0000313" key="3">
    <source>
        <dbReference type="Proteomes" id="UP000553632"/>
    </source>
</evidence>
<feature type="compositionally biased region" description="Polar residues" evidence="1">
    <location>
        <begin position="274"/>
        <end position="286"/>
    </location>
</feature>
<gene>
    <name evidence="2" type="ORF">FOZ63_001271</name>
</gene>
<dbReference type="Proteomes" id="UP000553632">
    <property type="component" value="Unassembled WGS sequence"/>
</dbReference>
<feature type="region of interest" description="Disordered" evidence="1">
    <location>
        <begin position="1"/>
        <end position="40"/>
    </location>
</feature>
<accession>A0A7J6S224</accession>
<protein>
    <submittedName>
        <fullName evidence="2">Uncharacterized protein</fullName>
    </submittedName>
</protein>
<feature type="compositionally biased region" description="Polar residues" evidence="1">
    <location>
        <begin position="299"/>
        <end position="308"/>
    </location>
</feature>
<feature type="compositionally biased region" description="Basic and acidic residues" evidence="1">
    <location>
        <begin position="1"/>
        <end position="15"/>
    </location>
</feature>
<dbReference type="EMBL" id="JABANO010021317">
    <property type="protein sequence ID" value="KAF4727014.1"/>
    <property type="molecule type" value="Genomic_DNA"/>
</dbReference>
<feature type="compositionally biased region" description="Low complexity" evidence="1">
    <location>
        <begin position="136"/>
        <end position="170"/>
    </location>
</feature>
<name>A0A7J6S224_PEROL</name>
<keyword evidence="3" id="KW-1185">Reference proteome</keyword>
<feature type="compositionally biased region" description="Basic residues" evidence="1">
    <location>
        <begin position="85"/>
        <end position="95"/>
    </location>
</feature>
<evidence type="ECO:0000256" key="1">
    <source>
        <dbReference type="SAM" id="MobiDB-lite"/>
    </source>
</evidence>
<proteinExistence type="predicted"/>
<feature type="compositionally biased region" description="Low complexity" evidence="1">
    <location>
        <begin position="71"/>
        <end position="81"/>
    </location>
</feature>
<comment type="caution">
    <text evidence="2">The sequence shown here is derived from an EMBL/GenBank/DDBJ whole genome shotgun (WGS) entry which is preliminary data.</text>
</comment>
<feature type="compositionally biased region" description="Low complexity" evidence="1">
    <location>
        <begin position="16"/>
        <end position="27"/>
    </location>
</feature>
<dbReference type="AlphaFoldDB" id="A0A7J6S224"/>
<evidence type="ECO:0000313" key="2">
    <source>
        <dbReference type="EMBL" id="KAF4727014.1"/>
    </source>
</evidence>
<sequence length="355" mass="37639">RVLSEYYKDRFESLQRRSQQRQQDAQQEMSPFLGGPQSSRFLQYIPYESMASRSFVDLEAGEGEQDRDSRQQQQPAGAAQPVSKAAKKRKKRQAKKAAAATKHEEATTAKAKSQNSNSGAKQPSQPATTTAAGINSSTVSTVVSPGGSSARSRSPSEVSSSSSSSSSSDSFITPVHESTLVRAKTAAVEPLVIRAPVVAADDDGEWQTVGKSKSKRSSPAVATIQKKQQSSAATAVKGPAVSGSRGRPTTQGRDGKAAAGSRTAKAVGPRTAKDTSNGSAPKTSSVAKIRTGKTAPVLETTTRVQRTSGEVEAALKRQPSVKVKRTFYEFYEPDSTDVFTAARQQLGLLPSEAPF</sequence>
<feature type="non-terminal residue" evidence="2">
    <location>
        <position position="1"/>
    </location>
</feature>